<gene>
    <name evidence="2" type="ordered locus">SVEN_0650</name>
</gene>
<reference evidence="2 3" key="1">
    <citation type="journal article" date="2011" name="BMC Genomics">
        <title>Genome-wide analysis of the role of GlnR in Streptomyces venezuelae provides new insights into global nitrogen regulation in actinomycetes.</title>
        <authorList>
            <person name="Pullan S.T."/>
            <person name="Bibb M.J."/>
            <person name="Merrick M."/>
        </authorList>
    </citation>
    <scope>NUCLEOTIDE SEQUENCE [LARGE SCALE GENOMIC DNA]</scope>
    <source>
        <strain evidence="2">ATCC 10712</strain>
    </source>
</reference>
<dbReference type="GeneID" id="51861239"/>
<dbReference type="PATRIC" id="fig|953739.5.peg.2697"/>
<proteinExistence type="predicted"/>
<accession>F2R8L9</accession>
<keyword evidence="1" id="KW-0812">Transmembrane</keyword>
<dbReference type="STRING" id="953739.SVEN_0650"/>
<keyword evidence="3" id="KW-1185">Reference proteome</keyword>
<dbReference type="HOGENOM" id="CLU_113744_1_0_11"/>
<organism evidence="2 3">
    <name type="scientific">Streptomyces venezuelae (strain ATCC 10712 / CBS 650.69 / DSM 40230 / JCM 4526 / NBRC 13096 / PD 04745)</name>
    <dbReference type="NCBI Taxonomy" id="953739"/>
    <lineage>
        <taxon>Bacteria</taxon>
        <taxon>Bacillati</taxon>
        <taxon>Actinomycetota</taxon>
        <taxon>Actinomycetes</taxon>
        <taxon>Kitasatosporales</taxon>
        <taxon>Streptomycetaceae</taxon>
        <taxon>Streptomyces</taxon>
    </lineage>
</organism>
<dbReference type="RefSeq" id="WP_015031856.1">
    <property type="nucleotide sequence ID" value="NC_018750.1"/>
</dbReference>
<dbReference type="KEGG" id="sve:SVEN_0650"/>
<evidence type="ECO:0000256" key="1">
    <source>
        <dbReference type="SAM" id="Phobius"/>
    </source>
</evidence>
<protein>
    <recommendedName>
        <fullName evidence="4">DUF3618 domain-containing protein</fullName>
    </recommendedName>
</protein>
<keyword evidence="1" id="KW-0472">Membrane</keyword>
<evidence type="ECO:0008006" key="4">
    <source>
        <dbReference type="Google" id="ProtNLM"/>
    </source>
</evidence>
<dbReference type="OrthoDB" id="4330336at2"/>
<dbReference type="AlphaFoldDB" id="F2R8L9"/>
<evidence type="ECO:0000313" key="3">
    <source>
        <dbReference type="Proteomes" id="UP000006854"/>
    </source>
</evidence>
<keyword evidence="1" id="KW-1133">Transmembrane helix</keyword>
<evidence type="ECO:0000313" key="2">
    <source>
        <dbReference type="EMBL" id="CCA53937.1"/>
    </source>
</evidence>
<name>F2R8L9_STRVP</name>
<dbReference type="eggNOG" id="ENOG5033GD4">
    <property type="taxonomic scope" value="Bacteria"/>
</dbReference>
<dbReference type="Proteomes" id="UP000006854">
    <property type="component" value="Chromosome"/>
</dbReference>
<sequence>MSQYPRSDTSAPGPEELRKAVAHAGEKLGQTVEALAAKAPDTAVDKAAQAAAQLRSTAARAGQLAAERTPDLVADKVGQGASAARAYRTPLLVGVAALGVLLLVRRSRRHR</sequence>
<dbReference type="EMBL" id="FR845719">
    <property type="protein sequence ID" value="CCA53937.1"/>
    <property type="molecule type" value="Genomic_DNA"/>
</dbReference>
<feature type="transmembrane region" description="Helical" evidence="1">
    <location>
        <begin position="86"/>
        <end position="104"/>
    </location>
</feature>